<proteinExistence type="predicted"/>
<dbReference type="EMBL" id="QENU01000007">
    <property type="protein sequence ID" value="PVX38860.1"/>
    <property type="molecule type" value="Genomic_DNA"/>
</dbReference>
<comment type="caution">
    <text evidence="4">The sequence shown here is derived from an EMBL/GenBank/DDBJ whole genome shotgun (WGS) entry which is preliminary data.</text>
</comment>
<keyword evidence="5" id="KW-1185">Reference proteome</keyword>
<name>A0A2U0T5H5_9PAST</name>
<sequence>MKIRKATEQDFSQIIAIYNQAIPCRRITADLELVTEEDRRPWFHQHLTSANHPIWVLESAVENGKILGWCSFSPFYDRAAFNETVEVSVYLDANAKGKGYGSKAIQFLQSQMPICGVNTLMAYVIEENAISRKMFEKQGFEQWGRYPNIANMRDSLQTFLMYGYQRAE</sequence>
<dbReference type="RefSeq" id="WP_116631931.1">
    <property type="nucleotide sequence ID" value="NZ_QENU01000007.1"/>
</dbReference>
<organism evidence="4 5">
    <name type="scientific">Alitibacter langaaensis DSM 22999</name>
    <dbReference type="NCBI Taxonomy" id="1122935"/>
    <lineage>
        <taxon>Bacteria</taxon>
        <taxon>Pseudomonadati</taxon>
        <taxon>Pseudomonadota</taxon>
        <taxon>Gammaproteobacteria</taxon>
        <taxon>Pasteurellales</taxon>
        <taxon>Pasteurellaceae</taxon>
        <taxon>Alitibacter</taxon>
    </lineage>
</organism>
<feature type="domain" description="N-acetyltransferase" evidence="3">
    <location>
        <begin position="1"/>
        <end position="157"/>
    </location>
</feature>
<gene>
    <name evidence="4" type="ORF">C8D76_10781</name>
</gene>
<evidence type="ECO:0000313" key="4">
    <source>
        <dbReference type="EMBL" id="PVX38860.1"/>
    </source>
</evidence>
<keyword evidence="2" id="KW-0012">Acyltransferase</keyword>
<dbReference type="PANTHER" id="PTHR43072:SF23">
    <property type="entry name" value="UPF0039 PROTEIN C11D3.02C"/>
    <property type="match status" value="1"/>
</dbReference>
<dbReference type="Gene3D" id="3.40.630.30">
    <property type="match status" value="1"/>
</dbReference>
<keyword evidence="1 4" id="KW-0808">Transferase</keyword>
<dbReference type="AlphaFoldDB" id="A0A2U0T5H5"/>
<dbReference type="CDD" id="cd04301">
    <property type="entry name" value="NAT_SF"/>
    <property type="match status" value="1"/>
</dbReference>
<evidence type="ECO:0000256" key="1">
    <source>
        <dbReference type="ARBA" id="ARBA00022679"/>
    </source>
</evidence>
<dbReference type="Pfam" id="PF00583">
    <property type="entry name" value="Acetyltransf_1"/>
    <property type="match status" value="1"/>
</dbReference>
<dbReference type="OrthoDB" id="5459937at2"/>
<evidence type="ECO:0000259" key="3">
    <source>
        <dbReference type="PROSITE" id="PS51186"/>
    </source>
</evidence>
<dbReference type="GO" id="GO:0016747">
    <property type="term" value="F:acyltransferase activity, transferring groups other than amino-acyl groups"/>
    <property type="evidence" value="ECO:0007669"/>
    <property type="project" value="InterPro"/>
</dbReference>
<dbReference type="InterPro" id="IPR016181">
    <property type="entry name" value="Acyl_CoA_acyltransferase"/>
</dbReference>
<dbReference type="SUPFAM" id="SSF55729">
    <property type="entry name" value="Acyl-CoA N-acyltransferases (Nat)"/>
    <property type="match status" value="1"/>
</dbReference>
<dbReference type="PROSITE" id="PS51186">
    <property type="entry name" value="GNAT"/>
    <property type="match status" value="1"/>
</dbReference>
<evidence type="ECO:0000256" key="2">
    <source>
        <dbReference type="ARBA" id="ARBA00023315"/>
    </source>
</evidence>
<evidence type="ECO:0000313" key="5">
    <source>
        <dbReference type="Proteomes" id="UP000245909"/>
    </source>
</evidence>
<protein>
    <submittedName>
        <fullName evidence="4">Phosphinothricin acetyltransferase</fullName>
    </submittedName>
</protein>
<dbReference type="Proteomes" id="UP000245909">
    <property type="component" value="Unassembled WGS sequence"/>
</dbReference>
<accession>A0A2U0T5H5</accession>
<reference evidence="4 5" key="1">
    <citation type="submission" date="2018-05" db="EMBL/GenBank/DDBJ databases">
        <title>Genomic Encyclopedia of Type Strains, Phase IV (KMG-IV): sequencing the most valuable type-strain genomes for metagenomic binning, comparative biology and taxonomic classification.</title>
        <authorList>
            <person name="Goeker M."/>
        </authorList>
    </citation>
    <scope>NUCLEOTIDE SEQUENCE [LARGE SCALE GENOMIC DNA]</scope>
    <source>
        <strain evidence="4 5">DSM 22999</strain>
    </source>
</reference>
<dbReference type="InterPro" id="IPR000182">
    <property type="entry name" value="GNAT_dom"/>
</dbReference>
<dbReference type="PANTHER" id="PTHR43072">
    <property type="entry name" value="N-ACETYLTRANSFERASE"/>
    <property type="match status" value="1"/>
</dbReference>